<evidence type="ECO:0000313" key="1">
    <source>
        <dbReference type="EMBL" id="GAA4422693.1"/>
    </source>
</evidence>
<reference evidence="2" key="1">
    <citation type="journal article" date="2019" name="Int. J. Syst. Evol. Microbiol.">
        <title>The Global Catalogue of Microorganisms (GCM) 10K type strain sequencing project: providing services to taxonomists for standard genome sequencing and annotation.</title>
        <authorList>
            <consortium name="The Broad Institute Genomics Platform"/>
            <consortium name="The Broad Institute Genome Sequencing Center for Infectious Disease"/>
            <person name="Wu L."/>
            <person name="Ma J."/>
        </authorList>
    </citation>
    <scope>NUCLEOTIDE SEQUENCE [LARGE SCALE GENOMIC DNA]</scope>
    <source>
        <strain evidence="2">JCM 17926</strain>
    </source>
</reference>
<dbReference type="InterPro" id="IPR036514">
    <property type="entry name" value="SGNH_hydro_sf"/>
</dbReference>
<gene>
    <name evidence="1" type="ORF">GCM10023188_00570</name>
</gene>
<comment type="caution">
    <text evidence="1">The sequence shown here is derived from an EMBL/GenBank/DDBJ whole genome shotgun (WGS) entry which is preliminary data.</text>
</comment>
<keyword evidence="1" id="KW-0378">Hydrolase</keyword>
<accession>A0ABP8L5T7</accession>
<dbReference type="EMBL" id="BAABHC010000001">
    <property type="protein sequence ID" value="GAA4422693.1"/>
    <property type="molecule type" value="Genomic_DNA"/>
</dbReference>
<dbReference type="SUPFAM" id="SSF52266">
    <property type="entry name" value="SGNH hydrolase"/>
    <property type="match status" value="1"/>
</dbReference>
<protein>
    <submittedName>
        <fullName evidence="1">SGNH/GDSL hydrolase family protein</fullName>
    </submittedName>
</protein>
<dbReference type="Gene3D" id="3.40.50.1110">
    <property type="entry name" value="SGNH hydrolase"/>
    <property type="match status" value="1"/>
</dbReference>
<dbReference type="Proteomes" id="UP001500552">
    <property type="component" value="Unassembled WGS sequence"/>
</dbReference>
<dbReference type="GO" id="GO:0016787">
    <property type="term" value="F:hydrolase activity"/>
    <property type="evidence" value="ECO:0007669"/>
    <property type="project" value="UniProtKB-KW"/>
</dbReference>
<proteinExistence type="predicted"/>
<keyword evidence="2" id="KW-1185">Reference proteome</keyword>
<dbReference type="RefSeq" id="WP_345156122.1">
    <property type="nucleotide sequence ID" value="NZ_BAABHC010000001.1"/>
</dbReference>
<evidence type="ECO:0000313" key="2">
    <source>
        <dbReference type="Proteomes" id="UP001500552"/>
    </source>
</evidence>
<name>A0ABP8L5T7_9BACT</name>
<dbReference type="PROSITE" id="PS51257">
    <property type="entry name" value="PROKAR_LIPOPROTEIN"/>
    <property type="match status" value="1"/>
</dbReference>
<organism evidence="1 2">
    <name type="scientific">Pontibacter saemangeumensis</name>
    <dbReference type="NCBI Taxonomy" id="1084525"/>
    <lineage>
        <taxon>Bacteria</taxon>
        <taxon>Pseudomonadati</taxon>
        <taxon>Bacteroidota</taxon>
        <taxon>Cytophagia</taxon>
        <taxon>Cytophagales</taxon>
        <taxon>Hymenobacteraceae</taxon>
        <taxon>Pontibacter</taxon>
    </lineage>
</organism>
<sequence length="463" mass="48833">MKNHFYIPSALALFASVLLTSCDPEIDAPSASAGQADFSSFLSVGNSLSAGYADGGLYLEGQQSSVPALLAQQFSAVGGGEFKQPLFDEAQKNGSGYIRLAGFTPQGTPIMANVTTEVAVRGVNEKGEPLYVKYPGNINNLAVPGIRTADIKTPGYGSTKGNPYFERLTEAPLKTYLEYVQEQAAAADHTFFSVWMAENDVLGYATSGGFSGSLTEVGVFEANYTALVDVLTADGEKGIAVTIPNVTAIPFFTTVGPSLKAGLQAAGVTAIAALTKDTPQRIPLLISNIKDAAGGTELIPLTASAYAPLIGTPTGKYWKDIAKGNQAALQGLLNAYMIDTTQAFGSPQNPWPSSLLLDGAEQEAILARTTAFNDFIKANAQENDLAVWDAFSFFNSIQGGFAKNGVSYSPAYITGNLFSLDGVHLTPRGYAIAANEMIKAINAKYSATVPTLDETQYRAVLFP</sequence>